<protein>
    <submittedName>
        <fullName evidence="3">Antibiotic resistance protein VanZ</fullName>
    </submittedName>
</protein>
<dbReference type="GeneID" id="35592516"/>
<feature type="transmembrane region" description="Helical" evidence="1">
    <location>
        <begin position="115"/>
        <end position="133"/>
    </location>
</feature>
<dbReference type="PANTHER" id="PTHR28008">
    <property type="entry name" value="DOMAIN PROTEIN, PUTATIVE (AFU_ORTHOLOGUE AFUA_3G10980)-RELATED"/>
    <property type="match status" value="1"/>
</dbReference>
<dbReference type="EMBL" id="CP026309">
    <property type="protein sequence ID" value="AUV82017.1"/>
    <property type="molecule type" value="Genomic_DNA"/>
</dbReference>
<gene>
    <name evidence="3" type="ORF">C2R22_10455</name>
</gene>
<sequence>MNAPLGGGRRSGLLALLVVVAAVVFIGSVLPLPTTGGDTAVAIAGPFGVGADKVVHAASYAVIAGLAVWGTRVRDAEYGLLGLVVIVLGVATFGAGVEVVQSVVPGRTASGGDAVANTVGAVVGVAVALGWWVRTRSRPTDRR</sequence>
<organism evidence="3 4">
    <name type="scientific">Salinigranum rubrum</name>
    <dbReference type="NCBI Taxonomy" id="755307"/>
    <lineage>
        <taxon>Archaea</taxon>
        <taxon>Methanobacteriati</taxon>
        <taxon>Methanobacteriota</taxon>
        <taxon>Stenosarchaea group</taxon>
        <taxon>Halobacteria</taxon>
        <taxon>Halobacteriales</taxon>
        <taxon>Haloferacaceae</taxon>
        <taxon>Salinigranum</taxon>
    </lineage>
</organism>
<evidence type="ECO:0000313" key="3">
    <source>
        <dbReference type="EMBL" id="AUV82017.1"/>
    </source>
</evidence>
<dbReference type="Proteomes" id="UP000236584">
    <property type="component" value="Chromosome"/>
</dbReference>
<dbReference type="OrthoDB" id="34552at1963271"/>
<dbReference type="AlphaFoldDB" id="A0A2I8VJA2"/>
<feature type="domain" description="VanZ-like" evidence="2">
    <location>
        <begin position="51"/>
        <end position="129"/>
    </location>
</feature>
<keyword evidence="4" id="KW-1185">Reference proteome</keyword>
<keyword evidence="1" id="KW-0812">Transmembrane</keyword>
<dbReference type="PANTHER" id="PTHR28008:SF1">
    <property type="entry name" value="DOMAIN PROTEIN, PUTATIVE (AFU_ORTHOLOGUE AFUA_3G10980)-RELATED"/>
    <property type="match status" value="1"/>
</dbReference>
<dbReference type="KEGG" id="srub:C2R22_10455"/>
<name>A0A2I8VJA2_9EURY</name>
<dbReference type="InterPro" id="IPR006976">
    <property type="entry name" value="VanZ-like"/>
</dbReference>
<reference evidence="3 4" key="1">
    <citation type="submission" date="2018-01" db="EMBL/GenBank/DDBJ databases">
        <title>Complete genome sequence of Salinigranum rubrum GX10T, an extremely halophilic archaeon isolated from a marine solar saltern.</title>
        <authorList>
            <person name="Han S."/>
        </authorList>
    </citation>
    <scope>NUCLEOTIDE SEQUENCE [LARGE SCALE GENOMIC DNA]</scope>
    <source>
        <strain evidence="3 4">GX10</strain>
    </source>
</reference>
<evidence type="ECO:0000256" key="1">
    <source>
        <dbReference type="SAM" id="Phobius"/>
    </source>
</evidence>
<proteinExistence type="predicted"/>
<keyword evidence="1" id="KW-1133">Transmembrane helix</keyword>
<dbReference type="NCBIfam" id="NF037970">
    <property type="entry name" value="vanZ_1"/>
    <property type="match status" value="1"/>
</dbReference>
<feature type="transmembrane region" description="Helical" evidence="1">
    <location>
        <begin position="54"/>
        <end position="71"/>
    </location>
</feature>
<feature type="transmembrane region" description="Helical" evidence="1">
    <location>
        <begin position="78"/>
        <end position="95"/>
    </location>
</feature>
<dbReference type="Pfam" id="PF04892">
    <property type="entry name" value="VanZ"/>
    <property type="match status" value="1"/>
</dbReference>
<accession>A0A2I8VJA2</accession>
<feature type="transmembrane region" description="Helical" evidence="1">
    <location>
        <begin position="12"/>
        <end position="34"/>
    </location>
</feature>
<dbReference type="RefSeq" id="WP_103425706.1">
    <property type="nucleotide sequence ID" value="NZ_CP026309.1"/>
</dbReference>
<evidence type="ECO:0000259" key="2">
    <source>
        <dbReference type="Pfam" id="PF04892"/>
    </source>
</evidence>
<evidence type="ECO:0000313" key="4">
    <source>
        <dbReference type="Proteomes" id="UP000236584"/>
    </source>
</evidence>
<keyword evidence="1" id="KW-0472">Membrane</keyword>